<dbReference type="Proteomes" id="UP000249099">
    <property type="component" value="Unassembled WGS sequence"/>
</dbReference>
<dbReference type="AlphaFoldDB" id="A0A1S8KMG4"/>
<dbReference type="EMBL" id="MUYF01000003">
    <property type="protein sequence ID" value="OOL80928.1"/>
    <property type="molecule type" value="Genomic_DNA"/>
</dbReference>
<dbReference type="GO" id="GO:0008076">
    <property type="term" value="C:voltage-gated potassium channel complex"/>
    <property type="evidence" value="ECO:0007669"/>
    <property type="project" value="InterPro"/>
</dbReference>
<dbReference type="GeneID" id="42694432"/>
<keyword evidence="11" id="KW-0407">Ion channel</keyword>
<evidence type="ECO:0000313" key="15">
    <source>
        <dbReference type="EMBL" id="QDO91488.1"/>
    </source>
</evidence>
<dbReference type="SUPFAM" id="SSF81324">
    <property type="entry name" value="Voltage-gated potassium channels"/>
    <property type="match status" value="1"/>
</dbReference>
<keyword evidence="4 12" id="KW-0812">Transmembrane</keyword>
<organism evidence="14 17">
    <name type="scientific">Dolosigranulum pigrum</name>
    <dbReference type="NCBI Taxonomy" id="29394"/>
    <lineage>
        <taxon>Bacteria</taxon>
        <taxon>Bacillati</taxon>
        <taxon>Bacillota</taxon>
        <taxon>Bacilli</taxon>
        <taxon>Lactobacillales</taxon>
        <taxon>Carnobacteriaceae</taxon>
        <taxon>Dolosigranulum</taxon>
    </lineage>
</organism>
<evidence type="ECO:0000256" key="8">
    <source>
        <dbReference type="ARBA" id="ARBA00022989"/>
    </source>
</evidence>
<evidence type="ECO:0000256" key="5">
    <source>
        <dbReference type="ARBA" id="ARBA00022826"/>
    </source>
</evidence>
<keyword evidence="5" id="KW-0631">Potassium channel</keyword>
<keyword evidence="2" id="KW-0813">Transport</keyword>
<keyword evidence="7" id="KW-0630">Potassium</keyword>
<keyword evidence="9" id="KW-0406">Ion transport</keyword>
<dbReference type="Gene3D" id="1.20.120.350">
    <property type="entry name" value="Voltage-gated potassium channels. Chain C"/>
    <property type="match status" value="1"/>
</dbReference>
<gene>
    <name evidence="16" type="ORF">B8A44_09015</name>
    <name evidence="14" type="ORF">BWX42_03380</name>
    <name evidence="15" type="ORF">FNV33_05230</name>
</gene>
<evidence type="ECO:0000313" key="19">
    <source>
        <dbReference type="Proteomes" id="UP000315953"/>
    </source>
</evidence>
<dbReference type="Gene3D" id="1.10.287.70">
    <property type="match status" value="1"/>
</dbReference>
<dbReference type="InterPro" id="IPR027359">
    <property type="entry name" value="Volt_channel_dom_sf"/>
</dbReference>
<sequence length="246" mass="28492">MKLSILRIIDVEDHTSQVSKIYNIMNIIVILLSTLPLLFKNQPTWLILIDRIAVSLFIIEYGLHLWTADLKFSEKSKLTARLYYLITPAGLIDLFSILPSLTILNHGFRLFRIYRLVRSFRIFRIFKIFRHSRSTDLLINTVKRQKKPLSFVFWLTIIYIFISSTIVFNAEPETFPSYIDALHWAIGGLTTATYGDVFPKTIVGQVLSMLSYLVGVVIIALPSSIITAGYIEELERHKKQHKNYRP</sequence>
<dbReference type="EMBL" id="CP041626">
    <property type="protein sequence ID" value="QDO91488.1"/>
    <property type="molecule type" value="Genomic_DNA"/>
</dbReference>
<evidence type="ECO:0000256" key="7">
    <source>
        <dbReference type="ARBA" id="ARBA00022958"/>
    </source>
</evidence>
<feature type="transmembrane region" description="Helical" evidence="12">
    <location>
        <begin position="21"/>
        <end position="39"/>
    </location>
</feature>
<dbReference type="RefSeq" id="WP_004636085.1">
    <property type="nucleotide sequence ID" value="NZ_CBCRTD010000006.1"/>
</dbReference>
<feature type="transmembrane region" description="Helical" evidence="12">
    <location>
        <begin position="209"/>
        <end position="231"/>
    </location>
</feature>
<dbReference type="GO" id="GO:0001508">
    <property type="term" value="P:action potential"/>
    <property type="evidence" value="ECO:0007669"/>
    <property type="project" value="TreeGrafter"/>
</dbReference>
<dbReference type="PANTHER" id="PTHR11537">
    <property type="entry name" value="VOLTAGE-GATED POTASSIUM CHANNEL"/>
    <property type="match status" value="1"/>
</dbReference>
<protein>
    <submittedName>
        <fullName evidence="15">Ion transporter</fullName>
    </submittedName>
</protein>
<feature type="transmembrane region" description="Helical" evidence="12">
    <location>
        <begin position="149"/>
        <end position="168"/>
    </location>
</feature>
<dbReference type="PRINTS" id="PR00169">
    <property type="entry name" value="KCHANNEL"/>
</dbReference>
<dbReference type="Pfam" id="PF00520">
    <property type="entry name" value="Ion_trans"/>
    <property type="match status" value="1"/>
</dbReference>
<evidence type="ECO:0000313" key="18">
    <source>
        <dbReference type="Proteomes" id="UP000249099"/>
    </source>
</evidence>
<dbReference type="InterPro" id="IPR005821">
    <property type="entry name" value="Ion_trans_dom"/>
</dbReference>
<feature type="domain" description="Ion transport" evidence="13">
    <location>
        <begin position="20"/>
        <end position="231"/>
    </location>
</feature>
<reference evidence="14 17" key="1">
    <citation type="submission" date="2017-01" db="EMBL/GenBank/DDBJ databases">
        <title>Complete Genome Sequence of Dolosigranulum pigrum isolated from a Patient with interstitial lung disease.</title>
        <authorList>
            <person name="Mukhopadhyay R."/>
            <person name="Joaquin J."/>
            <person name="Hogue R."/>
            <person name="Fitzgerald S."/>
            <person name="Jospin G."/>
            <person name="Eisen J.A."/>
            <person name="Chaturvedi V."/>
        </authorList>
    </citation>
    <scope>NUCLEOTIDE SEQUENCE [LARGE SCALE GENOMIC DNA]</scope>
    <source>
        <strain evidence="14 17">15S00348</strain>
    </source>
</reference>
<keyword evidence="8 12" id="KW-1133">Transmembrane helix</keyword>
<evidence type="ECO:0000313" key="17">
    <source>
        <dbReference type="Proteomes" id="UP000190409"/>
    </source>
</evidence>
<evidence type="ECO:0000256" key="4">
    <source>
        <dbReference type="ARBA" id="ARBA00022692"/>
    </source>
</evidence>
<evidence type="ECO:0000256" key="10">
    <source>
        <dbReference type="ARBA" id="ARBA00023136"/>
    </source>
</evidence>
<evidence type="ECO:0000256" key="9">
    <source>
        <dbReference type="ARBA" id="ARBA00023065"/>
    </source>
</evidence>
<evidence type="ECO:0000256" key="2">
    <source>
        <dbReference type="ARBA" id="ARBA00022448"/>
    </source>
</evidence>
<feature type="transmembrane region" description="Helical" evidence="12">
    <location>
        <begin position="45"/>
        <end position="63"/>
    </location>
</feature>
<name>A0A1S8KMG4_9LACT</name>
<dbReference type="Proteomes" id="UP000315953">
    <property type="component" value="Chromosome"/>
</dbReference>
<evidence type="ECO:0000256" key="11">
    <source>
        <dbReference type="ARBA" id="ARBA00023303"/>
    </source>
</evidence>
<keyword evidence="3" id="KW-0633">Potassium transport</keyword>
<dbReference type="EMBL" id="NAQV01000043">
    <property type="protein sequence ID" value="RAN61776.1"/>
    <property type="molecule type" value="Genomic_DNA"/>
</dbReference>
<evidence type="ECO:0000256" key="12">
    <source>
        <dbReference type="SAM" id="Phobius"/>
    </source>
</evidence>
<evidence type="ECO:0000256" key="6">
    <source>
        <dbReference type="ARBA" id="ARBA00022882"/>
    </source>
</evidence>
<evidence type="ECO:0000313" key="16">
    <source>
        <dbReference type="EMBL" id="RAN61776.1"/>
    </source>
</evidence>
<dbReference type="GO" id="GO:0005249">
    <property type="term" value="F:voltage-gated potassium channel activity"/>
    <property type="evidence" value="ECO:0007669"/>
    <property type="project" value="InterPro"/>
</dbReference>
<evidence type="ECO:0000256" key="1">
    <source>
        <dbReference type="ARBA" id="ARBA00004141"/>
    </source>
</evidence>
<dbReference type="KEGG" id="dpm:FNV33_05230"/>
<keyword evidence="6" id="KW-0851">Voltage-gated channel</keyword>
<reference evidence="16 18" key="2">
    <citation type="submission" date="2017-03" db="EMBL/GenBank/DDBJ databases">
        <title>wgs assembly of Dolosigranulum pigrum KPL CDC strains.</title>
        <authorList>
            <person name="Brugger S.D."/>
            <person name="Pettigrew M."/>
            <person name="Kong Y."/>
            <person name="Lemon K.P."/>
        </authorList>
    </citation>
    <scope>NUCLEOTIDE SEQUENCE [LARGE SCALE GENOMIC DNA]</scope>
    <source>
        <strain evidence="16 18">KPL1931_CDC4294-98</strain>
    </source>
</reference>
<evidence type="ECO:0000259" key="13">
    <source>
        <dbReference type="Pfam" id="PF00520"/>
    </source>
</evidence>
<dbReference type="Proteomes" id="UP000190409">
    <property type="component" value="Unassembled WGS sequence"/>
</dbReference>
<evidence type="ECO:0000313" key="14">
    <source>
        <dbReference type="EMBL" id="OOL80928.1"/>
    </source>
</evidence>
<dbReference type="PANTHER" id="PTHR11537:SF254">
    <property type="entry name" value="POTASSIUM VOLTAGE-GATED CHANNEL PROTEIN SHAB"/>
    <property type="match status" value="1"/>
</dbReference>
<proteinExistence type="predicted"/>
<evidence type="ECO:0000256" key="3">
    <source>
        <dbReference type="ARBA" id="ARBA00022538"/>
    </source>
</evidence>
<dbReference type="InterPro" id="IPR028325">
    <property type="entry name" value="VG_K_chnl"/>
</dbReference>
<feature type="transmembrane region" description="Helical" evidence="12">
    <location>
        <begin position="83"/>
        <end position="104"/>
    </location>
</feature>
<keyword evidence="10 12" id="KW-0472">Membrane</keyword>
<reference evidence="15 19" key="3">
    <citation type="submission" date="2019-07" db="EMBL/GenBank/DDBJ databases">
        <title>Genome assembly of a nasal isolate of Dolosigranulum pigrum from a chronic sinusitis patient.</title>
        <authorList>
            <person name="Baig S."/>
            <person name="Overballe-Petersen S."/>
            <person name="Kaspar U."/>
            <person name="Rendboe A."/>
            <person name="de Man T."/>
            <person name="Liu C."/>
            <person name="Price L.B."/>
            <person name="Stegger M."/>
            <person name="Becker K."/>
            <person name="Skytt Andersen P."/>
        </authorList>
    </citation>
    <scope>NUCLEOTIDE SEQUENCE [LARGE SCALE GENOMIC DNA]</scope>
    <source>
        <strain evidence="15 19">83VPs-KB5</strain>
    </source>
</reference>
<comment type="subcellular location">
    <subcellularLocation>
        <location evidence="1">Membrane</location>
        <topology evidence="1">Multi-pass membrane protein</topology>
    </subcellularLocation>
</comment>
<accession>A0A1S8KMG4</accession>